<feature type="region of interest" description="Disordered" evidence="1">
    <location>
        <begin position="56"/>
        <end position="100"/>
    </location>
</feature>
<dbReference type="EMBL" id="CAJNOK010016097">
    <property type="protein sequence ID" value="CAF1238364.1"/>
    <property type="molecule type" value="Genomic_DNA"/>
</dbReference>
<dbReference type="Proteomes" id="UP000681722">
    <property type="component" value="Unassembled WGS sequence"/>
</dbReference>
<keyword evidence="6" id="KW-1185">Reference proteome</keyword>
<evidence type="ECO:0000313" key="4">
    <source>
        <dbReference type="EMBL" id="CAF3936781.1"/>
    </source>
</evidence>
<evidence type="ECO:0000256" key="1">
    <source>
        <dbReference type="SAM" id="MobiDB-lite"/>
    </source>
</evidence>
<reference evidence="2" key="1">
    <citation type="submission" date="2021-02" db="EMBL/GenBank/DDBJ databases">
        <authorList>
            <person name="Nowell W R."/>
        </authorList>
    </citation>
    <scope>NUCLEOTIDE SEQUENCE</scope>
</reference>
<name>A0A814UCQ0_9BILA</name>
<sequence length="100" mass="11376">MSRIYKAPTVTKTQWTPSTSQQMGTASNTLAPPKTSKSKTDEIDAILEDVRQKKMQLQKAQMNYEKEEQAGKTSGEPPANREAKKDWELVEERDDDDDDE</sequence>
<gene>
    <name evidence="2" type="ORF">GPM918_LOCUS22283</name>
    <name evidence="3" type="ORF">OVA965_LOCUS25703</name>
    <name evidence="4" type="ORF">SRO942_LOCUS22279</name>
    <name evidence="5" type="ORF">TMI583_LOCUS26434</name>
</gene>
<organism evidence="2 6">
    <name type="scientific">Didymodactylos carnosus</name>
    <dbReference type="NCBI Taxonomy" id="1234261"/>
    <lineage>
        <taxon>Eukaryota</taxon>
        <taxon>Metazoa</taxon>
        <taxon>Spiralia</taxon>
        <taxon>Gnathifera</taxon>
        <taxon>Rotifera</taxon>
        <taxon>Eurotatoria</taxon>
        <taxon>Bdelloidea</taxon>
        <taxon>Philodinida</taxon>
        <taxon>Philodinidae</taxon>
        <taxon>Didymodactylos</taxon>
    </lineage>
</organism>
<feature type="compositionally biased region" description="Basic and acidic residues" evidence="1">
    <location>
        <begin position="79"/>
        <end position="90"/>
    </location>
</feature>
<protein>
    <submittedName>
        <fullName evidence="2">Uncharacterized protein</fullName>
    </submittedName>
</protein>
<dbReference type="EMBL" id="CAJNOQ010007582">
    <property type="protein sequence ID" value="CAF1172939.1"/>
    <property type="molecule type" value="Genomic_DNA"/>
</dbReference>
<evidence type="ECO:0000313" key="6">
    <source>
        <dbReference type="Proteomes" id="UP000663829"/>
    </source>
</evidence>
<dbReference type="Proteomes" id="UP000682733">
    <property type="component" value="Unassembled WGS sequence"/>
</dbReference>
<proteinExistence type="predicted"/>
<accession>A0A814UCQ0</accession>
<evidence type="ECO:0000313" key="5">
    <source>
        <dbReference type="EMBL" id="CAF4045914.1"/>
    </source>
</evidence>
<evidence type="ECO:0000313" key="3">
    <source>
        <dbReference type="EMBL" id="CAF1238364.1"/>
    </source>
</evidence>
<dbReference type="AlphaFoldDB" id="A0A814UCQ0"/>
<dbReference type="Proteomes" id="UP000677228">
    <property type="component" value="Unassembled WGS sequence"/>
</dbReference>
<dbReference type="EMBL" id="CAJOBA010037642">
    <property type="protein sequence ID" value="CAF4045914.1"/>
    <property type="molecule type" value="Genomic_DNA"/>
</dbReference>
<feature type="region of interest" description="Disordered" evidence="1">
    <location>
        <begin position="1"/>
        <end position="44"/>
    </location>
</feature>
<dbReference type="Proteomes" id="UP000663829">
    <property type="component" value="Unassembled WGS sequence"/>
</dbReference>
<comment type="caution">
    <text evidence="2">The sequence shown here is derived from an EMBL/GenBank/DDBJ whole genome shotgun (WGS) entry which is preliminary data.</text>
</comment>
<evidence type="ECO:0000313" key="2">
    <source>
        <dbReference type="EMBL" id="CAF1172939.1"/>
    </source>
</evidence>
<feature type="compositionally biased region" description="Polar residues" evidence="1">
    <location>
        <begin position="10"/>
        <end position="30"/>
    </location>
</feature>
<dbReference type="EMBL" id="CAJOBC010007581">
    <property type="protein sequence ID" value="CAF3936781.1"/>
    <property type="molecule type" value="Genomic_DNA"/>
</dbReference>
<feature type="compositionally biased region" description="Acidic residues" evidence="1">
    <location>
        <begin position="91"/>
        <end position="100"/>
    </location>
</feature>